<dbReference type="HOGENOM" id="CLU_012153_7_0_6"/>
<reference evidence="2 3" key="1">
    <citation type="submission" date="2009-08" db="EMBL/GenBank/DDBJ databases">
        <authorList>
            <person name="Qin X."/>
            <person name="Bachman B."/>
            <person name="Battles P."/>
            <person name="Bell A."/>
            <person name="Bess C."/>
            <person name="Bickham C."/>
            <person name="Chaboub L."/>
            <person name="Chen D."/>
            <person name="Coyle M."/>
            <person name="Deiros D.R."/>
            <person name="Dinh H."/>
            <person name="Forbes L."/>
            <person name="Fowler G."/>
            <person name="Francisco L."/>
            <person name="Fu Q."/>
            <person name="Gubbala S."/>
            <person name="Hale W."/>
            <person name="Han Y."/>
            <person name="Hemphill L."/>
            <person name="Highlander S.K."/>
            <person name="Hirani K."/>
            <person name="Hogues M."/>
            <person name="Jackson L."/>
            <person name="Jakkamsetti A."/>
            <person name="Javaid M."/>
            <person name="Jiang H."/>
            <person name="Korchina V."/>
            <person name="Kovar C."/>
            <person name="Lara F."/>
            <person name="Lee S."/>
            <person name="Mata R."/>
            <person name="Mathew T."/>
            <person name="Moen C."/>
            <person name="Morales K."/>
            <person name="Munidasa M."/>
            <person name="Nazareth L."/>
            <person name="Ngo R."/>
            <person name="Nguyen L."/>
            <person name="Okwuonu G."/>
            <person name="Ongeri F."/>
            <person name="Patil S."/>
            <person name="Petrosino J."/>
            <person name="Pham C."/>
            <person name="Pham P."/>
            <person name="Pu L.-L."/>
            <person name="Puazo M."/>
            <person name="Raj R."/>
            <person name="Reid J."/>
            <person name="Rouhana J."/>
            <person name="Saada N."/>
            <person name="Shang Y."/>
            <person name="Simmons D."/>
            <person name="Thornton R."/>
            <person name="Warren J."/>
            <person name="Weissenberger G."/>
            <person name="Zhang J."/>
            <person name="Zhang L."/>
            <person name="Zhou C."/>
            <person name="Zhu D."/>
            <person name="Muzny D."/>
            <person name="Worley K."/>
            <person name="Gibbs R."/>
        </authorList>
    </citation>
    <scope>NUCLEOTIDE SEQUENCE [LARGE SCALE GENOMIC DNA]</scope>
    <source>
        <strain evidence="3">ATCC 15826 / DSM 8339 / NCTC 10426 / 6573</strain>
    </source>
</reference>
<sequence>MRPWTIIRCPSCAFQVARPDSGYLTPRELTRAEIRQIIADYAQAAKNAIKAGFDGVEFHAANGYLPQQFLADSSNQRNDEYGGSIENKARFTLEAMQAIIAAIGGDKVGIKISPLHPYAGIAFNDPVATYHYLIGALNKLDFSFVEIMKRSPMFPLLPHYPQADELELFGTMVEKTLIAGTGYTAESGEKELEKGIADLIAFGAPFLANPDLPRRFALGAELNAPDHASMFGGGAQGYIDYPFLP</sequence>
<dbReference type="GO" id="GO:0016491">
    <property type="term" value="F:oxidoreductase activity"/>
    <property type="evidence" value="ECO:0007669"/>
    <property type="project" value="UniProtKB-KW"/>
</dbReference>
<dbReference type="Gene3D" id="3.20.20.70">
    <property type="entry name" value="Aldolase class I"/>
    <property type="match status" value="1"/>
</dbReference>
<feature type="domain" description="NADH:flavin oxidoreductase/NADH oxidase N-terminal" evidence="1">
    <location>
        <begin position="22"/>
        <end position="222"/>
    </location>
</feature>
<organism evidence="2 3">
    <name type="scientific">Cardiobacterium hominis (strain ATCC 15826 / DSM 8339 / NCTC 10426 / 6573)</name>
    <dbReference type="NCBI Taxonomy" id="638300"/>
    <lineage>
        <taxon>Bacteria</taxon>
        <taxon>Pseudomonadati</taxon>
        <taxon>Pseudomonadota</taxon>
        <taxon>Gammaproteobacteria</taxon>
        <taxon>Cardiobacteriales</taxon>
        <taxon>Cardiobacteriaceae</taxon>
        <taxon>Cardiobacterium</taxon>
    </lineage>
</organism>
<comment type="caution">
    <text evidence="2">The sequence shown here is derived from an EMBL/GenBank/DDBJ whole genome shotgun (WGS) entry which is preliminary data.</text>
</comment>
<dbReference type="Pfam" id="PF00724">
    <property type="entry name" value="Oxidored_FMN"/>
    <property type="match status" value="1"/>
</dbReference>
<dbReference type="PANTHER" id="PTHR22893:SF91">
    <property type="entry name" value="NADPH DEHYDROGENASE 2-RELATED"/>
    <property type="match status" value="1"/>
</dbReference>
<keyword evidence="2" id="KW-0560">Oxidoreductase</keyword>
<dbReference type="Proteomes" id="UP000004870">
    <property type="component" value="Unassembled WGS sequence"/>
</dbReference>
<keyword evidence="3" id="KW-1185">Reference proteome</keyword>
<accession>C8N715</accession>
<evidence type="ECO:0000313" key="3">
    <source>
        <dbReference type="Proteomes" id="UP000004870"/>
    </source>
</evidence>
<proteinExistence type="predicted"/>
<dbReference type="EC" id="1.-.-.-" evidence="2"/>
<gene>
    <name evidence="2" type="primary">nemA</name>
    <name evidence="2" type="ORF">HMPREF0198_0291</name>
</gene>
<dbReference type="PANTHER" id="PTHR22893">
    <property type="entry name" value="NADH OXIDOREDUCTASE-RELATED"/>
    <property type="match status" value="1"/>
</dbReference>
<evidence type="ECO:0000259" key="1">
    <source>
        <dbReference type="Pfam" id="PF00724"/>
    </source>
</evidence>
<dbReference type="STRING" id="2718.CHUV0807_2506"/>
<protein>
    <submittedName>
        <fullName evidence="2">Oxidoreductase, FAD/FMN-binding protein</fullName>
        <ecNumber evidence="2">1.-.-.-</ecNumber>
    </submittedName>
</protein>
<dbReference type="InterPro" id="IPR001155">
    <property type="entry name" value="OxRdtase_FMN_N"/>
</dbReference>
<dbReference type="AlphaFoldDB" id="C8N715"/>
<dbReference type="InterPro" id="IPR045247">
    <property type="entry name" value="Oye-like"/>
</dbReference>
<dbReference type="SUPFAM" id="SSF51395">
    <property type="entry name" value="FMN-linked oxidoreductases"/>
    <property type="match status" value="1"/>
</dbReference>
<dbReference type="EMBL" id="ACKY01000015">
    <property type="protein sequence ID" value="EEV89597.1"/>
    <property type="molecule type" value="Genomic_DNA"/>
</dbReference>
<dbReference type="GO" id="GO:0010181">
    <property type="term" value="F:FMN binding"/>
    <property type="evidence" value="ECO:0007669"/>
    <property type="project" value="InterPro"/>
</dbReference>
<dbReference type="InterPro" id="IPR013785">
    <property type="entry name" value="Aldolase_TIM"/>
</dbReference>
<name>C8N715_CARH6</name>
<evidence type="ECO:0000313" key="2">
    <source>
        <dbReference type="EMBL" id="EEV89597.1"/>
    </source>
</evidence>